<dbReference type="AlphaFoldDB" id="A0A6A8ABM4"/>
<dbReference type="EMBL" id="WIXI01000043">
    <property type="protein sequence ID" value="MQY47090.1"/>
    <property type="molecule type" value="Genomic_DNA"/>
</dbReference>
<evidence type="ECO:0000259" key="7">
    <source>
        <dbReference type="PROSITE" id="PS50850"/>
    </source>
</evidence>
<feature type="transmembrane region" description="Helical" evidence="6">
    <location>
        <begin position="328"/>
        <end position="350"/>
    </location>
</feature>
<dbReference type="InterPro" id="IPR050189">
    <property type="entry name" value="MFS_Efflux_Transporters"/>
</dbReference>
<evidence type="ECO:0000256" key="4">
    <source>
        <dbReference type="ARBA" id="ARBA00022989"/>
    </source>
</evidence>
<feature type="domain" description="Major facilitator superfamily (MFS) profile" evidence="7">
    <location>
        <begin position="4"/>
        <end position="382"/>
    </location>
</feature>
<dbReference type="InterPro" id="IPR036259">
    <property type="entry name" value="MFS_trans_sf"/>
</dbReference>
<organism evidence="8 9">
    <name type="scientific">Endobacterium cereale</name>
    <dbReference type="NCBI Taxonomy" id="2663029"/>
    <lineage>
        <taxon>Bacteria</taxon>
        <taxon>Pseudomonadati</taxon>
        <taxon>Pseudomonadota</taxon>
        <taxon>Alphaproteobacteria</taxon>
        <taxon>Hyphomicrobiales</taxon>
        <taxon>Rhizobiaceae</taxon>
        <taxon>Endobacterium</taxon>
    </lineage>
</organism>
<feature type="transmembrane region" description="Helical" evidence="6">
    <location>
        <begin position="70"/>
        <end position="89"/>
    </location>
</feature>
<dbReference type="PRINTS" id="PR01035">
    <property type="entry name" value="TCRTETA"/>
</dbReference>
<comment type="caution">
    <text evidence="8">The sequence shown here is derived from an EMBL/GenBank/DDBJ whole genome shotgun (WGS) entry which is preliminary data.</text>
</comment>
<keyword evidence="4 6" id="KW-1133">Transmembrane helix</keyword>
<dbReference type="RefSeq" id="WP_153354556.1">
    <property type="nucleotide sequence ID" value="NZ_JAYKOO010000002.1"/>
</dbReference>
<gene>
    <name evidence="8" type="ORF">GAO09_13710</name>
</gene>
<dbReference type="CDD" id="cd17324">
    <property type="entry name" value="MFS_NepI_like"/>
    <property type="match status" value="1"/>
</dbReference>
<dbReference type="InterPro" id="IPR020846">
    <property type="entry name" value="MFS_dom"/>
</dbReference>
<proteinExistence type="predicted"/>
<dbReference type="Proteomes" id="UP000435138">
    <property type="component" value="Unassembled WGS sequence"/>
</dbReference>
<dbReference type="PANTHER" id="PTHR43124">
    <property type="entry name" value="PURINE EFFLUX PUMP PBUE"/>
    <property type="match status" value="1"/>
</dbReference>
<dbReference type="GO" id="GO:0005886">
    <property type="term" value="C:plasma membrane"/>
    <property type="evidence" value="ECO:0007669"/>
    <property type="project" value="UniProtKB-SubCell"/>
</dbReference>
<evidence type="ECO:0000256" key="3">
    <source>
        <dbReference type="ARBA" id="ARBA00022692"/>
    </source>
</evidence>
<dbReference type="Gene3D" id="1.20.1250.20">
    <property type="entry name" value="MFS general substrate transporter like domains"/>
    <property type="match status" value="1"/>
</dbReference>
<keyword evidence="5 6" id="KW-0472">Membrane</keyword>
<feature type="transmembrane region" description="Helical" evidence="6">
    <location>
        <begin position="95"/>
        <end position="121"/>
    </location>
</feature>
<keyword evidence="3 6" id="KW-0812">Transmembrane</keyword>
<evidence type="ECO:0000313" key="9">
    <source>
        <dbReference type="Proteomes" id="UP000435138"/>
    </source>
</evidence>
<protein>
    <submittedName>
        <fullName evidence="8">MFS transporter</fullName>
    </submittedName>
</protein>
<feature type="transmembrane region" description="Helical" evidence="6">
    <location>
        <begin position="268"/>
        <end position="287"/>
    </location>
</feature>
<feature type="transmembrane region" description="Helical" evidence="6">
    <location>
        <begin position="5"/>
        <end position="27"/>
    </location>
</feature>
<feature type="transmembrane region" description="Helical" evidence="6">
    <location>
        <begin position="293"/>
        <end position="316"/>
    </location>
</feature>
<dbReference type="PANTHER" id="PTHR43124:SF8">
    <property type="entry name" value="INNER MEMBRANE TRANSPORT PROTEIN YDHP"/>
    <property type="match status" value="1"/>
</dbReference>
<name>A0A6A8ABM4_9HYPH</name>
<keyword evidence="2" id="KW-1003">Cell membrane</keyword>
<evidence type="ECO:0000256" key="2">
    <source>
        <dbReference type="ARBA" id="ARBA00022475"/>
    </source>
</evidence>
<evidence type="ECO:0000313" key="8">
    <source>
        <dbReference type="EMBL" id="MQY47090.1"/>
    </source>
</evidence>
<dbReference type="Pfam" id="PF07690">
    <property type="entry name" value="MFS_1"/>
    <property type="match status" value="1"/>
</dbReference>
<feature type="transmembrane region" description="Helical" evidence="6">
    <location>
        <begin position="158"/>
        <end position="178"/>
    </location>
</feature>
<comment type="subcellular location">
    <subcellularLocation>
        <location evidence="1">Cell membrane</location>
        <topology evidence="1">Multi-pass membrane protein</topology>
    </subcellularLocation>
</comment>
<dbReference type="GO" id="GO:0022857">
    <property type="term" value="F:transmembrane transporter activity"/>
    <property type="evidence" value="ECO:0007669"/>
    <property type="project" value="InterPro"/>
</dbReference>
<dbReference type="SUPFAM" id="SSF103473">
    <property type="entry name" value="MFS general substrate transporter"/>
    <property type="match status" value="1"/>
</dbReference>
<evidence type="ECO:0000256" key="1">
    <source>
        <dbReference type="ARBA" id="ARBA00004651"/>
    </source>
</evidence>
<dbReference type="PROSITE" id="PS50850">
    <property type="entry name" value="MFS"/>
    <property type="match status" value="1"/>
</dbReference>
<sequence>MPLALYALTAGAFGIGVTEFVIMGLLIDVSKDLGVSISAAGLLISGYALGVVIGAPVLAAISGKMPRKTLLLALMVVFTIGNLACALAPDYWTLMAARVLTAFAHASFFGVGSVVATGLVAPNKKASAIAIMFTGLTVANILGVPFGTWLGQAYGWRATFWAVTLIGILALAVIALLVPKDKPSDTAEETSQGVAAVLGRRGVILGLLTTVLSWVGVFAAFTYIAPILTEITGFSESAVSPILLVFGGGLVIGNLFGGWLADRHLGPTIIGSLVALAAVLMAMTAALHQPVLVVIAIGLFGAAAFATVAPLQMWVLKQAEGAGQGLASSFNIAAFNLGNAIGAWLGGAVIDHGPGLGSVTLVAGLVPIVALAVALAAMRLDRRTDGNATRLSPAE</sequence>
<evidence type="ECO:0000256" key="6">
    <source>
        <dbReference type="SAM" id="Phobius"/>
    </source>
</evidence>
<accession>A0A6A8ABM4</accession>
<dbReference type="InterPro" id="IPR001958">
    <property type="entry name" value="Tet-R_TetA/multi-R_MdtG-like"/>
</dbReference>
<feature type="transmembrane region" description="Helical" evidence="6">
    <location>
        <begin position="203"/>
        <end position="226"/>
    </location>
</feature>
<reference evidence="8 9" key="1">
    <citation type="submission" date="2019-11" db="EMBL/GenBank/DDBJ databases">
        <title>Genome analysis of Rhizobacterium cereale a novel genus and species isolated from maize roots in North Spain.</title>
        <authorList>
            <person name="Menendez E."/>
            <person name="Flores-Felix J.D."/>
            <person name="Ramirez-Bahena M.-H."/>
            <person name="Igual J.M."/>
            <person name="Garcia-Fraile P."/>
            <person name="Peix A."/>
            <person name="Velazquez E."/>
        </authorList>
    </citation>
    <scope>NUCLEOTIDE SEQUENCE [LARGE SCALE GENOMIC DNA]</scope>
    <source>
        <strain evidence="8 9">RZME27</strain>
    </source>
</reference>
<feature type="transmembrane region" description="Helical" evidence="6">
    <location>
        <begin position="33"/>
        <end position="58"/>
    </location>
</feature>
<keyword evidence="9" id="KW-1185">Reference proteome</keyword>
<feature type="transmembrane region" description="Helical" evidence="6">
    <location>
        <begin position="128"/>
        <end position="146"/>
    </location>
</feature>
<feature type="transmembrane region" description="Helical" evidence="6">
    <location>
        <begin position="238"/>
        <end position="261"/>
    </location>
</feature>
<feature type="transmembrane region" description="Helical" evidence="6">
    <location>
        <begin position="356"/>
        <end position="377"/>
    </location>
</feature>
<dbReference type="InterPro" id="IPR011701">
    <property type="entry name" value="MFS"/>
</dbReference>
<evidence type="ECO:0000256" key="5">
    <source>
        <dbReference type="ARBA" id="ARBA00023136"/>
    </source>
</evidence>